<dbReference type="PROSITE" id="PS50878">
    <property type="entry name" value="RT_POL"/>
    <property type="match status" value="1"/>
</dbReference>
<evidence type="ECO:0000259" key="1">
    <source>
        <dbReference type="PROSITE" id="PS50878"/>
    </source>
</evidence>
<dbReference type="STRING" id="334426.A0A0R3PV42"/>
<dbReference type="Pfam" id="PF00078">
    <property type="entry name" value="RVT_1"/>
    <property type="match status" value="1"/>
</dbReference>
<accession>A0A0R3PV42</accession>
<evidence type="ECO:0000313" key="3">
    <source>
        <dbReference type="Proteomes" id="UP000267027"/>
    </source>
</evidence>
<protein>
    <submittedName>
        <fullName evidence="4">Reverse transcriptase domain-containing protein</fullName>
    </submittedName>
</protein>
<dbReference type="SUPFAM" id="SSF56672">
    <property type="entry name" value="DNA/RNA polymerases"/>
    <property type="match status" value="1"/>
</dbReference>
<proteinExistence type="predicted"/>
<name>A0A0R3PV42_ANGCS</name>
<dbReference type="EMBL" id="UYYA01004365">
    <property type="protein sequence ID" value="VDM61441.1"/>
    <property type="molecule type" value="Genomic_DNA"/>
</dbReference>
<gene>
    <name evidence="2" type="ORF">ACOC_LOCUS9856</name>
</gene>
<evidence type="ECO:0000313" key="4">
    <source>
        <dbReference type="WBParaSite" id="ACOC_0000985501-mRNA-1"/>
    </source>
</evidence>
<dbReference type="PANTHER" id="PTHR47027">
    <property type="entry name" value="REVERSE TRANSCRIPTASE DOMAIN-CONTAINING PROTEIN"/>
    <property type="match status" value="1"/>
</dbReference>
<feature type="domain" description="Reverse transcriptase" evidence="1">
    <location>
        <begin position="1"/>
        <end position="141"/>
    </location>
</feature>
<reference evidence="4" key="1">
    <citation type="submission" date="2017-02" db="UniProtKB">
        <authorList>
            <consortium name="WormBaseParasite"/>
        </authorList>
    </citation>
    <scope>IDENTIFICATION</scope>
</reference>
<dbReference type="AlphaFoldDB" id="A0A0R3PV42"/>
<sequence>MEALDIQGVPTQYIKILHELYKNFTTKISPFYNNINIDVKRGARQGDPISPKIFASTLHNVIRTLERDSVGVKIDGRQLHHLRFADDMVLITLNISQAERMLDDFDKACGKIGLRLNLTKTMFMKNGLVSYALFTFNGTNVSECSIYVCLGREINTLNDLTPGLSRRKRAAWGTFKSIEDVVKRTKYTRLCAHLFGSTVLPALTHASETWSLRKQDERSLNVIERAVERTMVAVFRSTQGLDPKLRSASTIKNQRCRSVSQTVGNKLGRTRNAYE</sequence>
<keyword evidence="3" id="KW-1185">Reference proteome</keyword>
<dbReference type="WBParaSite" id="ACOC_0000985501-mRNA-1">
    <property type="protein sequence ID" value="ACOC_0000985501-mRNA-1"/>
    <property type="gene ID" value="ACOC_0000985501"/>
</dbReference>
<dbReference type="OrthoDB" id="410104at2759"/>
<organism evidence="4">
    <name type="scientific">Angiostrongylus costaricensis</name>
    <name type="common">Nematode worm</name>
    <dbReference type="NCBI Taxonomy" id="334426"/>
    <lineage>
        <taxon>Eukaryota</taxon>
        <taxon>Metazoa</taxon>
        <taxon>Ecdysozoa</taxon>
        <taxon>Nematoda</taxon>
        <taxon>Chromadorea</taxon>
        <taxon>Rhabditida</taxon>
        <taxon>Rhabditina</taxon>
        <taxon>Rhabditomorpha</taxon>
        <taxon>Strongyloidea</taxon>
        <taxon>Metastrongylidae</taxon>
        <taxon>Angiostrongylus</taxon>
    </lineage>
</organism>
<dbReference type="OMA" id="CEIPAVQ"/>
<dbReference type="InterPro" id="IPR043502">
    <property type="entry name" value="DNA/RNA_pol_sf"/>
</dbReference>
<dbReference type="InterPro" id="IPR000477">
    <property type="entry name" value="RT_dom"/>
</dbReference>
<reference evidence="2 3" key="2">
    <citation type="submission" date="2018-11" db="EMBL/GenBank/DDBJ databases">
        <authorList>
            <consortium name="Pathogen Informatics"/>
        </authorList>
    </citation>
    <scope>NUCLEOTIDE SEQUENCE [LARGE SCALE GENOMIC DNA]</scope>
    <source>
        <strain evidence="2 3">Costa Rica</strain>
    </source>
</reference>
<dbReference type="PANTHER" id="PTHR47027:SF20">
    <property type="entry name" value="REVERSE TRANSCRIPTASE-LIKE PROTEIN WITH RNA-DIRECTED DNA POLYMERASE DOMAIN"/>
    <property type="match status" value="1"/>
</dbReference>
<evidence type="ECO:0000313" key="2">
    <source>
        <dbReference type="EMBL" id="VDM61441.1"/>
    </source>
</evidence>
<dbReference type="Proteomes" id="UP000267027">
    <property type="component" value="Unassembled WGS sequence"/>
</dbReference>